<evidence type="ECO:0000313" key="7">
    <source>
        <dbReference type="Proteomes" id="UP000230750"/>
    </source>
</evidence>
<feature type="domain" description="Sushi" evidence="5">
    <location>
        <begin position="105"/>
        <end position="160"/>
    </location>
</feature>
<dbReference type="Pfam" id="PF01822">
    <property type="entry name" value="WSC"/>
    <property type="match status" value="1"/>
</dbReference>
<feature type="transmembrane region" description="Helical" evidence="4">
    <location>
        <begin position="266"/>
        <end position="286"/>
    </location>
</feature>
<name>A0A2G8KJK8_STIJA</name>
<keyword evidence="2" id="KW-0768">Sushi</keyword>
<dbReference type="InterPro" id="IPR035976">
    <property type="entry name" value="Sushi/SCR/CCP_sf"/>
</dbReference>
<keyword evidence="1" id="KW-1015">Disulfide bond</keyword>
<evidence type="ECO:0000313" key="6">
    <source>
        <dbReference type="EMBL" id="PIK48192.1"/>
    </source>
</evidence>
<dbReference type="InterPro" id="IPR000436">
    <property type="entry name" value="Sushi_SCR_CCP_dom"/>
</dbReference>
<evidence type="ECO:0000259" key="5">
    <source>
        <dbReference type="PROSITE" id="PS50923"/>
    </source>
</evidence>
<keyword evidence="4" id="KW-0472">Membrane</keyword>
<dbReference type="Gene3D" id="2.10.70.10">
    <property type="entry name" value="Complement Module, domain 1"/>
    <property type="match status" value="1"/>
</dbReference>
<gene>
    <name evidence="6" type="ORF">BSL78_14935</name>
</gene>
<protein>
    <submittedName>
        <fullName evidence="6">Putative kremen protein 2-like</fullName>
    </submittedName>
</protein>
<keyword evidence="4" id="KW-1133">Transmembrane helix</keyword>
<dbReference type="SMART" id="SM00032">
    <property type="entry name" value="CCP"/>
    <property type="match status" value="1"/>
</dbReference>
<reference evidence="6 7" key="1">
    <citation type="journal article" date="2017" name="PLoS Biol.">
        <title>The sea cucumber genome provides insights into morphological evolution and visceral regeneration.</title>
        <authorList>
            <person name="Zhang X."/>
            <person name="Sun L."/>
            <person name="Yuan J."/>
            <person name="Sun Y."/>
            <person name="Gao Y."/>
            <person name="Zhang L."/>
            <person name="Li S."/>
            <person name="Dai H."/>
            <person name="Hamel J.F."/>
            <person name="Liu C."/>
            <person name="Yu Y."/>
            <person name="Liu S."/>
            <person name="Lin W."/>
            <person name="Guo K."/>
            <person name="Jin S."/>
            <person name="Xu P."/>
            <person name="Storey K.B."/>
            <person name="Huan P."/>
            <person name="Zhang T."/>
            <person name="Zhou Y."/>
            <person name="Zhang J."/>
            <person name="Lin C."/>
            <person name="Li X."/>
            <person name="Xing L."/>
            <person name="Huo D."/>
            <person name="Sun M."/>
            <person name="Wang L."/>
            <person name="Mercier A."/>
            <person name="Li F."/>
            <person name="Yang H."/>
            <person name="Xiang J."/>
        </authorList>
    </citation>
    <scope>NUCLEOTIDE SEQUENCE [LARGE SCALE GENOMIC DNA]</scope>
    <source>
        <strain evidence="6">Shaxun</strain>
        <tissue evidence="6">Muscle</tissue>
    </source>
</reference>
<feature type="compositionally biased region" description="Low complexity" evidence="3">
    <location>
        <begin position="236"/>
        <end position="253"/>
    </location>
</feature>
<feature type="region of interest" description="Disordered" evidence="3">
    <location>
        <begin position="229"/>
        <end position="253"/>
    </location>
</feature>
<comment type="caution">
    <text evidence="6">The sequence shown here is derived from an EMBL/GenBank/DDBJ whole genome shotgun (WGS) entry which is preliminary data.</text>
</comment>
<evidence type="ECO:0000256" key="2">
    <source>
        <dbReference type="PROSITE-ProRule" id="PRU00302"/>
    </source>
</evidence>
<sequence>MPPRSLEMTLPRPCSDSYRYLGCFKDGDNDTTKVLSKRGSYRPHTDTTKCMEYCLEDSLFYFGIALKYMCYCGNASSNYSRFGPASTPGSVCLDENYNNIEIYEAICFLGDLANGNFTRSYGAASFKCNVGFFLSGNETLTCIKNMKSIVWDGELPQCMAKESYVVSTEREYRLTVSPTESMPINLNDSVEVQTRFSSSSDVTVTIRRLLSSQTTITPREVISTNQATKKTLMSSTNQNTTTTPTTGPGDWPTTNDSQMSTTAEGIIPHIMIAVIPVAVISFFLLLSRCYKYDDPKPKTKSTGESVCGPSSFEYLTPRVVKRQFSSDVPMATYNKSKSMYGSNEDLDNENLIEEDLHGDGDINFDGNYDPDEIVYV</sequence>
<dbReference type="EMBL" id="MRZV01000536">
    <property type="protein sequence ID" value="PIK48192.1"/>
    <property type="molecule type" value="Genomic_DNA"/>
</dbReference>
<comment type="caution">
    <text evidence="2">Lacks conserved residue(s) required for the propagation of feature annotation.</text>
</comment>
<dbReference type="Proteomes" id="UP000230750">
    <property type="component" value="Unassembled WGS sequence"/>
</dbReference>
<dbReference type="SUPFAM" id="SSF57535">
    <property type="entry name" value="Complement control module/SCR domain"/>
    <property type="match status" value="1"/>
</dbReference>
<evidence type="ECO:0000256" key="4">
    <source>
        <dbReference type="SAM" id="Phobius"/>
    </source>
</evidence>
<evidence type="ECO:0000256" key="3">
    <source>
        <dbReference type="SAM" id="MobiDB-lite"/>
    </source>
</evidence>
<dbReference type="CDD" id="cd00033">
    <property type="entry name" value="CCP"/>
    <property type="match status" value="1"/>
</dbReference>
<evidence type="ECO:0000256" key="1">
    <source>
        <dbReference type="ARBA" id="ARBA00023157"/>
    </source>
</evidence>
<dbReference type="AlphaFoldDB" id="A0A2G8KJK8"/>
<organism evidence="6 7">
    <name type="scientific">Stichopus japonicus</name>
    <name type="common">Sea cucumber</name>
    <dbReference type="NCBI Taxonomy" id="307972"/>
    <lineage>
        <taxon>Eukaryota</taxon>
        <taxon>Metazoa</taxon>
        <taxon>Echinodermata</taxon>
        <taxon>Eleutherozoa</taxon>
        <taxon>Echinozoa</taxon>
        <taxon>Holothuroidea</taxon>
        <taxon>Aspidochirotacea</taxon>
        <taxon>Aspidochirotida</taxon>
        <taxon>Stichopodidae</taxon>
        <taxon>Apostichopus</taxon>
    </lineage>
</organism>
<proteinExistence type="predicted"/>
<keyword evidence="4" id="KW-0812">Transmembrane</keyword>
<dbReference type="PROSITE" id="PS50923">
    <property type="entry name" value="SUSHI"/>
    <property type="match status" value="1"/>
</dbReference>
<keyword evidence="7" id="KW-1185">Reference proteome</keyword>
<dbReference type="InterPro" id="IPR002889">
    <property type="entry name" value="WSC_carb-bd"/>
</dbReference>
<accession>A0A2G8KJK8</accession>
<dbReference type="OrthoDB" id="9935125at2759"/>